<sequence>MTARSTVVPQQHKHCVSCFKSRCSSAECAMCNCPDCGVRMHICKLEDHREGGVCLRALSACPNALYGCTARMRRHALNEHIQHCPASLLLCPFTRNRHFVSTRAKTMLKRIARGYSTQQKTTPSSSVVVHDVHHGHACPPDIALAHVDQLTLEQSFRLSRSKRLSLAVALRRRELEQLLENNNNIDGKHFKIHGDGVVEEEEDSSEEEAKITASQYRAMREPFLGCRLCALDPGSQHLHQLGSLRPAIRNDVQQQHQTEKGNVHQTTDTHQSSADYTLKFLPTLNRQNALFISHEMSLNVAGVNLNEQFFRTNFPIFACDEFVRRDQFNEHCAAHLAYEDDGLAFFARCPNAQYGCTFHLDHQLLTVDGGLIRFNPFIGMAVHEHMPLSRCRPLPSSGTTTKFAEQCDHFFELLGPFLDDASLRSLSTTCRRLRHLLPTLLRNRLSVELRWEKKKHSRVNDSAGRVTAVANYEICGKRHFFGTTQCGNVGAAGMPRLQMQPRGALIDHLQHCACAEKQSMDNEEWVNMHKVVMGRIKKELKRSNVVLPEFDNFCKSS</sequence>
<feature type="zinc finger region" description="TRAF-type" evidence="5">
    <location>
        <begin position="48"/>
        <end position="93"/>
    </location>
</feature>
<dbReference type="WBParaSite" id="Gr19_v10_g3543.t1">
    <property type="protein sequence ID" value="Gr19_v10_g3543.t1"/>
    <property type="gene ID" value="Gr19_v10_g3543"/>
</dbReference>
<proteinExistence type="predicted"/>
<dbReference type="PANTHER" id="PTHR15933">
    <property type="entry name" value="PROTEIN CBG16327"/>
    <property type="match status" value="1"/>
</dbReference>
<evidence type="ECO:0000313" key="7">
    <source>
        <dbReference type="Proteomes" id="UP000887572"/>
    </source>
</evidence>
<evidence type="ECO:0000256" key="3">
    <source>
        <dbReference type="ARBA" id="ARBA00022786"/>
    </source>
</evidence>
<evidence type="ECO:0000256" key="4">
    <source>
        <dbReference type="ARBA" id="ARBA00022833"/>
    </source>
</evidence>
<evidence type="ECO:0000256" key="1">
    <source>
        <dbReference type="ARBA" id="ARBA00022723"/>
    </source>
</evidence>
<dbReference type="InterPro" id="IPR013083">
    <property type="entry name" value="Znf_RING/FYVE/PHD"/>
</dbReference>
<dbReference type="InterPro" id="IPR031890">
    <property type="entry name" value="Fbxo30/Fbxo40"/>
</dbReference>
<dbReference type="SUPFAM" id="SSF49599">
    <property type="entry name" value="TRAF domain-like"/>
    <property type="match status" value="1"/>
</dbReference>
<dbReference type="Gene3D" id="3.30.40.150">
    <property type="entry name" value="TRAF-like zinc-finger, N-terminal subdomain"/>
    <property type="match status" value="1"/>
</dbReference>
<keyword evidence="4 5" id="KW-0862">Zinc</keyword>
<dbReference type="Pfam" id="PF15965">
    <property type="entry name" value="zf-TRAF_2"/>
    <property type="match status" value="1"/>
</dbReference>
<protein>
    <submittedName>
        <fullName evidence="8">TRAF-type domain-containing protein</fullName>
    </submittedName>
</protein>
<keyword evidence="1 5" id="KW-0479">Metal-binding</keyword>
<dbReference type="Gene3D" id="3.30.40.10">
    <property type="entry name" value="Zinc/RING finger domain, C3HC4 (zinc finger)"/>
    <property type="match status" value="1"/>
</dbReference>
<accession>A0A914HT77</accession>
<organism evidence="7 8">
    <name type="scientific">Globodera rostochiensis</name>
    <name type="common">Golden nematode worm</name>
    <name type="synonym">Heterodera rostochiensis</name>
    <dbReference type="NCBI Taxonomy" id="31243"/>
    <lineage>
        <taxon>Eukaryota</taxon>
        <taxon>Metazoa</taxon>
        <taxon>Ecdysozoa</taxon>
        <taxon>Nematoda</taxon>
        <taxon>Chromadorea</taxon>
        <taxon>Rhabditida</taxon>
        <taxon>Tylenchina</taxon>
        <taxon>Tylenchomorpha</taxon>
        <taxon>Tylenchoidea</taxon>
        <taxon>Heteroderidae</taxon>
        <taxon>Heteroderinae</taxon>
        <taxon>Globodera</taxon>
    </lineage>
</organism>
<evidence type="ECO:0000259" key="6">
    <source>
        <dbReference type="PROSITE" id="PS50145"/>
    </source>
</evidence>
<evidence type="ECO:0000313" key="8">
    <source>
        <dbReference type="WBParaSite" id="Gr19_v10_g3543.t1"/>
    </source>
</evidence>
<evidence type="ECO:0000256" key="5">
    <source>
        <dbReference type="PROSITE-ProRule" id="PRU00207"/>
    </source>
</evidence>
<keyword evidence="3" id="KW-0833">Ubl conjugation pathway</keyword>
<dbReference type="InterPro" id="IPR043013">
    <property type="entry name" value="Znf_TRAF_N"/>
</dbReference>
<dbReference type="GO" id="GO:0008270">
    <property type="term" value="F:zinc ion binding"/>
    <property type="evidence" value="ECO:0007669"/>
    <property type="project" value="UniProtKB-KW"/>
</dbReference>
<keyword evidence="2 5" id="KW-0863">Zinc-finger</keyword>
<keyword evidence="7" id="KW-1185">Reference proteome</keyword>
<name>A0A914HT77_GLORO</name>
<feature type="domain" description="TRAF-type" evidence="6">
    <location>
        <begin position="48"/>
        <end position="93"/>
    </location>
</feature>
<dbReference type="InterPro" id="IPR001293">
    <property type="entry name" value="Znf_TRAF"/>
</dbReference>
<dbReference type="Proteomes" id="UP000887572">
    <property type="component" value="Unplaced"/>
</dbReference>
<reference evidence="8" key="1">
    <citation type="submission" date="2022-11" db="UniProtKB">
        <authorList>
            <consortium name="WormBaseParasite"/>
        </authorList>
    </citation>
    <scope>IDENTIFICATION</scope>
</reference>
<dbReference type="AlphaFoldDB" id="A0A914HT77"/>
<dbReference type="PANTHER" id="PTHR15933:SF20">
    <property type="entry name" value="F-BOX DOMAIN-CONTAINING PROTEIN"/>
    <property type="match status" value="1"/>
</dbReference>
<evidence type="ECO:0000256" key="2">
    <source>
        <dbReference type="ARBA" id="ARBA00022771"/>
    </source>
</evidence>
<dbReference type="PROSITE" id="PS50145">
    <property type="entry name" value="ZF_TRAF"/>
    <property type="match status" value="1"/>
</dbReference>
<dbReference type="GO" id="GO:0061630">
    <property type="term" value="F:ubiquitin protein ligase activity"/>
    <property type="evidence" value="ECO:0007669"/>
    <property type="project" value="InterPro"/>
</dbReference>